<evidence type="ECO:0000256" key="1">
    <source>
        <dbReference type="SAM" id="MobiDB-lite"/>
    </source>
</evidence>
<gene>
    <name evidence="2" type="ORF">M407DRAFT_23271</name>
</gene>
<proteinExistence type="predicted"/>
<dbReference type="AlphaFoldDB" id="A0A0C3M190"/>
<dbReference type="Proteomes" id="UP000054248">
    <property type="component" value="Unassembled WGS sequence"/>
</dbReference>
<organism evidence="2 3">
    <name type="scientific">Tulasnella calospora MUT 4182</name>
    <dbReference type="NCBI Taxonomy" id="1051891"/>
    <lineage>
        <taxon>Eukaryota</taxon>
        <taxon>Fungi</taxon>
        <taxon>Dikarya</taxon>
        <taxon>Basidiomycota</taxon>
        <taxon>Agaricomycotina</taxon>
        <taxon>Agaricomycetes</taxon>
        <taxon>Cantharellales</taxon>
        <taxon>Tulasnellaceae</taxon>
        <taxon>Tulasnella</taxon>
    </lineage>
</organism>
<reference evidence="2 3" key="1">
    <citation type="submission" date="2014-04" db="EMBL/GenBank/DDBJ databases">
        <authorList>
            <consortium name="DOE Joint Genome Institute"/>
            <person name="Kuo A."/>
            <person name="Girlanda M."/>
            <person name="Perotto S."/>
            <person name="Kohler A."/>
            <person name="Nagy L.G."/>
            <person name="Floudas D."/>
            <person name="Copeland A."/>
            <person name="Barry K.W."/>
            <person name="Cichocki N."/>
            <person name="Veneault-Fourrey C."/>
            <person name="LaButti K."/>
            <person name="Lindquist E.A."/>
            <person name="Lipzen A."/>
            <person name="Lundell T."/>
            <person name="Morin E."/>
            <person name="Murat C."/>
            <person name="Sun H."/>
            <person name="Tunlid A."/>
            <person name="Henrissat B."/>
            <person name="Grigoriev I.V."/>
            <person name="Hibbett D.S."/>
            <person name="Martin F."/>
            <person name="Nordberg H.P."/>
            <person name="Cantor M.N."/>
            <person name="Hua S.X."/>
        </authorList>
    </citation>
    <scope>NUCLEOTIDE SEQUENCE [LARGE SCALE GENOMIC DNA]</scope>
    <source>
        <strain evidence="2 3">MUT 4182</strain>
    </source>
</reference>
<feature type="region of interest" description="Disordered" evidence="1">
    <location>
        <begin position="332"/>
        <end position="355"/>
    </location>
</feature>
<accession>A0A0C3M190</accession>
<dbReference type="HOGENOM" id="CLU_781170_0_0_1"/>
<evidence type="ECO:0000313" key="2">
    <source>
        <dbReference type="EMBL" id="KIO27452.1"/>
    </source>
</evidence>
<name>A0A0C3M190_9AGAM</name>
<sequence>MVSHRIRALQLIESEPPPCPKEFPSLCIHLTHRAAHSRGDFASLHASNLRISELRCKTSIIINPSKASASSSLSKIALQATEPKRDFHIDAAIVPEQTNPTSLSGCPADTDNDVGTGTDDTWAGSPYFVNGLIVFRLGEQFYVLEIYGRLPTEFLSLYNKELAEGSSGIHLAEKRLGPWSAPLSRPPYYYEPTPLDKAFGELLTRMRASTEKLGDGAHQPKGAEKPRKFEQLGYEELELRYMELLCMGWKTFQVMHGMFRSFQNMREDSHPWRETLQKFCDGGSGFHDLYQSSLTELLESLLGDSEEEEIEGDDAAYRIEETDHQAFKAMGPSIAKGELDSNHSKARPRHVEGHV</sequence>
<dbReference type="EMBL" id="KN823008">
    <property type="protein sequence ID" value="KIO27452.1"/>
    <property type="molecule type" value="Genomic_DNA"/>
</dbReference>
<keyword evidence="3" id="KW-1185">Reference proteome</keyword>
<feature type="compositionally biased region" description="Basic and acidic residues" evidence="1">
    <location>
        <begin position="337"/>
        <end position="355"/>
    </location>
</feature>
<protein>
    <submittedName>
        <fullName evidence="2">Uncharacterized protein</fullName>
    </submittedName>
</protein>
<evidence type="ECO:0000313" key="3">
    <source>
        <dbReference type="Proteomes" id="UP000054248"/>
    </source>
</evidence>
<reference evidence="3" key="2">
    <citation type="submission" date="2015-01" db="EMBL/GenBank/DDBJ databases">
        <title>Evolutionary Origins and Diversification of the Mycorrhizal Mutualists.</title>
        <authorList>
            <consortium name="DOE Joint Genome Institute"/>
            <consortium name="Mycorrhizal Genomics Consortium"/>
            <person name="Kohler A."/>
            <person name="Kuo A."/>
            <person name="Nagy L.G."/>
            <person name="Floudas D."/>
            <person name="Copeland A."/>
            <person name="Barry K.W."/>
            <person name="Cichocki N."/>
            <person name="Veneault-Fourrey C."/>
            <person name="LaButti K."/>
            <person name="Lindquist E.A."/>
            <person name="Lipzen A."/>
            <person name="Lundell T."/>
            <person name="Morin E."/>
            <person name="Murat C."/>
            <person name="Riley R."/>
            <person name="Ohm R."/>
            <person name="Sun H."/>
            <person name="Tunlid A."/>
            <person name="Henrissat B."/>
            <person name="Grigoriev I.V."/>
            <person name="Hibbett D.S."/>
            <person name="Martin F."/>
        </authorList>
    </citation>
    <scope>NUCLEOTIDE SEQUENCE [LARGE SCALE GENOMIC DNA]</scope>
    <source>
        <strain evidence="3">MUT 4182</strain>
    </source>
</reference>